<evidence type="ECO:0000313" key="1">
    <source>
        <dbReference type="EMBL" id="KAJ8011466.1"/>
    </source>
</evidence>
<proteinExistence type="predicted"/>
<keyword evidence="2" id="KW-1185">Reference proteome</keyword>
<organism evidence="1 2">
    <name type="scientific">Dallia pectoralis</name>
    <name type="common">Alaska blackfish</name>
    <dbReference type="NCBI Taxonomy" id="75939"/>
    <lineage>
        <taxon>Eukaryota</taxon>
        <taxon>Metazoa</taxon>
        <taxon>Chordata</taxon>
        <taxon>Craniata</taxon>
        <taxon>Vertebrata</taxon>
        <taxon>Euteleostomi</taxon>
        <taxon>Actinopterygii</taxon>
        <taxon>Neopterygii</taxon>
        <taxon>Teleostei</taxon>
        <taxon>Protacanthopterygii</taxon>
        <taxon>Esociformes</taxon>
        <taxon>Umbridae</taxon>
        <taxon>Dallia</taxon>
    </lineage>
</organism>
<reference evidence="1" key="1">
    <citation type="submission" date="2021-05" db="EMBL/GenBank/DDBJ databases">
        <authorList>
            <person name="Pan Q."/>
            <person name="Jouanno E."/>
            <person name="Zahm M."/>
            <person name="Klopp C."/>
            <person name="Cabau C."/>
            <person name="Louis A."/>
            <person name="Berthelot C."/>
            <person name="Parey E."/>
            <person name="Roest Crollius H."/>
            <person name="Montfort J."/>
            <person name="Robinson-Rechavi M."/>
            <person name="Bouchez O."/>
            <person name="Lampietro C."/>
            <person name="Lopez Roques C."/>
            <person name="Donnadieu C."/>
            <person name="Postlethwait J."/>
            <person name="Bobe J."/>
            <person name="Dillon D."/>
            <person name="Chandos A."/>
            <person name="von Hippel F."/>
            <person name="Guiguen Y."/>
        </authorList>
    </citation>
    <scope>NUCLEOTIDE SEQUENCE</scope>
    <source>
        <strain evidence="1">YG-Jan2019</strain>
    </source>
</reference>
<protein>
    <submittedName>
        <fullName evidence="1">Uncharacterized protein</fullName>
    </submittedName>
</protein>
<sequence>MYFVSNNTSLSDAGVSEGIAVLETRSTMRRSQSLRSLSGSGGQDRSWVRSSPSLWDYKKSVSQLVQQYQSCVELSSYETDKEKQKVHLSFRSTKEDFSETRVDSPWRRSESWGNHADLMGPGSGSSSLSRSRSMDYLPQRNRTPEGIRALRALFESKAAVPEDRKPRQNEASPASRVELLVAGYQSTEKAQPQGARSSYNTGGTTGQKENTVQRTGESESRRTVSVPESSFREIRAPHPGDRRCLELSYRDSLSRQGRDRNFTSNSEPISYSGKKTKASKFQSPAKEMCSACLTPVYPMEKMVANKLVLHNNCFCCKHCKKKLSICNYSALYGEFYCTFHYEQLFKRKGNYDEGFGHQQHKDRWRPKSKEPEPDNTNYKTKDKKTLKASTGDILGATETTHMPSGDISSVVEAEKIILFAEPDPTSPLNNDMAVSNPASLWSTADDPFDNDIINIGLTVPLSNQTNPDASHLTNQMFIAQEVKDLDEGHLFDLNHDIFGIGDKMTVPDQAWQTEIVATQQDPTKIPHLFDLSTATPTKVLSNQSDVDIFDKDQDATSPVQLSASSMFGQDGADLTLSHPAPSIFSDDILGIGDNSFSGDPQRENPGQVDFNDFDDFIGLDTPAMANAPAAPCQNQSVFAEDIFATEPVMLPSSATTSPAVFIDSFLDAFGGNTEATIVTAPPADDSWLDDFLG</sequence>
<name>A0ACC2H6U5_DALPE</name>
<gene>
    <name evidence="1" type="ORF">DPEC_G00058510</name>
</gene>
<accession>A0ACC2H6U5</accession>
<dbReference type="Proteomes" id="UP001157502">
    <property type="component" value="Chromosome 5"/>
</dbReference>
<comment type="caution">
    <text evidence="1">The sequence shown here is derived from an EMBL/GenBank/DDBJ whole genome shotgun (WGS) entry which is preliminary data.</text>
</comment>
<dbReference type="EMBL" id="CM055732">
    <property type="protein sequence ID" value="KAJ8011466.1"/>
    <property type="molecule type" value="Genomic_DNA"/>
</dbReference>
<evidence type="ECO:0000313" key="2">
    <source>
        <dbReference type="Proteomes" id="UP001157502"/>
    </source>
</evidence>